<gene>
    <name evidence="1" type="ORF">HJG59_004246</name>
</gene>
<keyword evidence="2" id="KW-1185">Reference proteome</keyword>
<sequence length="68" mass="7788">MTLVNMCWKSSVAAFRSRKQGLRGAVKSRPEWNSSLLVPHSHHSPHRPLHLCHSELQRSLQLDPKLLP</sequence>
<evidence type="ECO:0000313" key="2">
    <source>
        <dbReference type="Proteomes" id="UP000550707"/>
    </source>
</evidence>
<accession>A0A7J8DAT4</accession>
<dbReference type="EMBL" id="JACASF010000018">
    <property type="protein sequence ID" value="KAF6420271.1"/>
    <property type="molecule type" value="Genomic_DNA"/>
</dbReference>
<evidence type="ECO:0000313" key="1">
    <source>
        <dbReference type="EMBL" id="KAF6420271.1"/>
    </source>
</evidence>
<dbReference type="AlphaFoldDB" id="A0A7J8DAT4"/>
<name>A0A7J8DAT4_MOLMO</name>
<organism evidence="1 2">
    <name type="scientific">Molossus molossus</name>
    <name type="common">Pallas' mastiff bat</name>
    <name type="synonym">Vespertilio molossus</name>
    <dbReference type="NCBI Taxonomy" id="27622"/>
    <lineage>
        <taxon>Eukaryota</taxon>
        <taxon>Metazoa</taxon>
        <taxon>Chordata</taxon>
        <taxon>Craniata</taxon>
        <taxon>Vertebrata</taxon>
        <taxon>Euteleostomi</taxon>
        <taxon>Mammalia</taxon>
        <taxon>Eutheria</taxon>
        <taxon>Laurasiatheria</taxon>
        <taxon>Chiroptera</taxon>
        <taxon>Yangochiroptera</taxon>
        <taxon>Molossidae</taxon>
        <taxon>Molossus</taxon>
    </lineage>
</organism>
<proteinExistence type="predicted"/>
<protein>
    <submittedName>
        <fullName evidence="1">ELL associated factor 1</fullName>
    </submittedName>
</protein>
<comment type="caution">
    <text evidence="1">The sequence shown here is derived from an EMBL/GenBank/DDBJ whole genome shotgun (WGS) entry which is preliminary data.</text>
</comment>
<reference evidence="1 2" key="1">
    <citation type="journal article" date="2020" name="Nature">
        <title>Six reference-quality genomes reveal evolution of bat adaptations.</title>
        <authorList>
            <person name="Jebb D."/>
            <person name="Huang Z."/>
            <person name="Pippel M."/>
            <person name="Hughes G.M."/>
            <person name="Lavrichenko K."/>
            <person name="Devanna P."/>
            <person name="Winkler S."/>
            <person name="Jermiin L.S."/>
            <person name="Skirmuntt E.C."/>
            <person name="Katzourakis A."/>
            <person name="Burkitt-Gray L."/>
            <person name="Ray D.A."/>
            <person name="Sullivan K.A.M."/>
            <person name="Roscito J.G."/>
            <person name="Kirilenko B.M."/>
            <person name="Davalos L.M."/>
            <person name="Corthals A.P."/>
            <person name="Power M.L."/>
            <person name="Jones G."/>
            <person name="Ransome R.D."/>
            <person name="Dechmann D.K.N."/>
            <person name="Locatelli A.G."/>
            <person name="Puechmaille S.J."/>
            <person name="Fedrigo O."/>
            <person name="Jarvis E.D."/>
            <person name="Hiller M."/>
            <person name="Vernes S.C."/>
            <person name="Myers E.W."/>
            <person name="Teeling E.C."/>
        </authorList>
    </citation>
    <scope>NUCLEOTIDE SEQUENCE [LARGE SCALE GENOMIC DNA]</scope>
    <source>
        <strain evidence="1">MMolMol1</strain>
        <tissue evidence="1">Muscle</tissue>
    </source>
</reference>
<dbReference type="Proteomes" id="UP000550707">
    <property type="component" value="Unassembled WGS sequence"/>
</dbReference>